<evidence type="ECO:0000313" key="3">
    <source>
        <dbReference type="EMBL" id="TFJ91794.1"/>
    </source>
</evidence>
<dbReference type="EMBL" id="SRHY01000039">
    <property type="protein sequence ID" value="TFJ91794.1"/>
    <property type="molecule type" value="Genomic_DNA"/>
</dbReference>
<evidence type="ECO:0000313" key="4">
    <source>
        <dbReference type="Proteomes" id="UP000298484"/>
    </source>
</evidence>
<dbReference type="GO" id="GO:0016787">
    <property type="term" value="F:hydrolase activity"/>
    <property type="evidence" value="ECO:0007669"/>
    <property type="project" value="UniProtKB-KW"/>
</dbReference>
<dbReference type="PROSITE" id="PS00893">
    <property type="entry name" value="NUDIX_BOX"/>
    <property type="match status" value="1"/>
</dbReference>
<dbReference type="Pfam" id="PF00293">
    <property type="entry name" value="NUDIX"/>
    <property type="match status" value="1"/>
</dbReference>
<dbReference type="InterPro" id="IPR020084">
    <property type="entry name" value="NUDIX_hydrolase_CS"/>
</dbReference>
<feature type="domain" description="Nudix hydrolase" evidence="2">
    <location>
        <begin position="4"/>
        <end position="144"/>
    </location>
</feature>
<protein>
    <submittedName>
        <fullName evidence="3">NUDIX domain-containing protein</fullName>
    </submittedName>
</protein>
<dbReference type="CDD" id="cd04688">
    <property type="entry name" value="NUDIX_Hydrolase"/>
    <property type="match status" value="1"/>
</dbReference>
<evidence type="ECO:0000256" key="1">
    <source>
        <dbReference type="ARBA" id="ARBA00022801"/>
    </source>
</evidence>
<dbReference type="PROSITE" id="PS51462">
    <property type="entry name" value="NUDIX"/>
    <property type="match status" value="1"/>
</dbReference>
<dbReference type="SUPFAM" id="SSF55811">
    <property type="entry name" value="Nudix"/>
    <property type="match status" value="1"/>
</dbReference>
<gene>
    <name evidence="3" type="ORF">E4U82_15920</name>
</gene>
<accession>A0A4Y9ABP3</accession>
<dbReference type="InterPro" id="IPR000086">
    <property type="entry name" value="NUDIX_hydrolase_dom"/>
</dbReference>
<comment type="caution">
    <text evidence="3">The sequence shown here is derived from an EMBL/GenBank/DDBJ whole genome shotgun (WGS) entry which is preliminary data.</text>
</comment>
<sequence length="144" mass="16139">MKKGIIRPLAICIFRYHDSILVAEGYDSVKGENYYRPIGGIELGESSSDAVIREVKEEIDADICDLNYLGMIENLFTLNGAAGHGIVMVYDASFVDKSFYKTESFEGKEGDGSIFKLIWFPLSEFQEGNMRLVPENLLGLLDKK</sequence>
<proteinExistence type="predicted"/>
<dbReference type="Gene3D" id="3.90.79.10">
    <property type="entry name" value="Nucleoside Triphosphate Pyrophosphohydrolase"/>
    <property type="match status" value="1"/>
</dbReference>
<evidence type="ECO:0000259" key="2">
    <source>
        <dbReference type="PROSITE" id="PS51462"/>
    </source>
</evidence>
<organism evidence="3 4">
    <name type="scientific">Lentibacillus salicampi</name>
    <dbReference type="NCBI Taxonomy" id="175306"/>
    <lineage>
        <taxon>Bacteria</taxon>
        <taxon>Bacillati</taxon>
        <taxon>Bacillota</taxon>
        <taxon>Bacilli</taxon>
        <taxon>Bacillales</taxon>
        <taxon>Bacillaceae</taxon>
        <taxon>Lentibacillus</taxon>
    </lineage>
</organism>
<dbReference type="AlphaFoldDB" id="A0A4Y9ABP3"/>
<dbReference type="OrthoDB" id="7376250at2"/>
<dbReference type="InterPro" id="IPR015797">
    <property type="entry name" value="NUDIX_hydrolase-like_dom_sf"/>
</dbReference>
<dbReference type="Proteomes" id="UP000298484">
    <property type="component" value="Unassembled WGS sequence"/>
</dbReference>
<keyword evidence="1" id="KW-0378">Hydrolase</keyword>
<reference evidence="3 4" key="1">
    <citation type="submission" date="2019-03" db="EMBL/GenBank/DDBJ databases">
        <title>Genome sequence of Lentibacillus salicampi ATCC BAA-719.</title>
        <authorList>
            <person name="Maclea K.S."/>
            <person name="Simoes Junior M."/>
        </authorList>
    </citation>
    <scope>NUCLEOTIDE SEQUENCE [LARGE SCALE GENOMIC DNA]</scope>
    <source>
        <strain evidence="3 4">ATCC BAA-719</strain>
    </source>
</reference>
<keyword evidence="4" id="KW-1185">Reference proteome</keyword>
<dbReference type="RefSeq" id="WP_135111172.1">
    <property type="nucleotide sequence ID" value="NZ_SRHY01000039.1"/>
</dbReference>
<name>A0A4Y9ABP3_9BACI</name>